<keyword evidence="4" id="KW-1185">Reference proteome</keyword>
<evidence type="ECO:0000259" key="2">
    <source>
        <dbReference type="Pfam" id="PF00578"/>
    </source>
</evidence>
<dbReference type="RefSeq" id="WP_082432880.1">
    <property type="nucleotide sequence ID" value="NZ_FMUN01000006.1"/>
</dbReference>
<dbReference type="Pfam" id="PF00578">
    <property type="entry name" value="AhpC-TSA"/>
    <property type="match status" value="1"/>
</dbReference>
<dbReference type="AlphaFoldDB" id="A0A1G5G545"/>
<dbReference type="STRING" id="381306.AN478_05965"/>
<dbReference type="GO" id="GO:0016491">
    <property type="term" value="F:oxidoreductase activity"/>
    <property type="evidence" value="ECO:0007669"/>
    <property type="project" value="InterPro"/>
</dbReference>
<proteinExistence type="predicted"/>
<dbReference type="Proteomes" id="UP000183104">
    <property type="component" value="Unassembled WGS sequence"/>
</dbReference>
<feature type="signal peptide" evidence="1">
    <location>
        <begin position="1"/>
        <end position="30"/>
    </location>
</feature>
<evidence type="ECO:0000256" key="1">
    <source>
        <dbReference type="SAM" id="SignalP"/>
    </source>
</evidence>
<feature type="chain" id="PRO_5010288676" evidence="1">
    <location>
        <begin position="31"/>
        <end position="218"/>
    </location>
</feature>
<dbReference type="SUPFAM" id="SSF52833">
    <property type="entry name" value="Thioredoxin-like"/>
    <property type="match status" value="1"/>
</dbReference>
<dbReference type="PANTHER" id="PTHR42852">
    <property type="entry name" value="THIOL:DISULFIDE INTERCHANGE PROTEIN DSBE"/>
    <property type="match status" value="1"/>
</dbReference>
<dbReference type="InterPro" id="IPR050553">
    <property type="entry name" value="Thioredoxin_ResA/DsbE_sf"/>
</dbReference>
<gene>
    <name evidence="3" type="ORF">SAMN05661077_2184</name>
</gene>
<dbReference type="Gene3D" id="3.40.30.10">
    <property type="entry name" value="Glutaredoxin"/>
    <property type="match status" value="1"/>
</dbReference>
<dbReference type="PANTHER" id="PTHR42852:SF13">
    <property type="entry name" value="PROTEIN DIPZ"/>
    <property type="match status" value="1"/>
</dbReference>
<accession>A0A1G5G545</accession>
<feature type="domain" description="Alkyl hydroperoxide reductase subunit C/ Thiol specific antioxidant" evidence="2">
    <location>
        <begin position="63"/>
        <end position="193"/>
    </location>
</feature>
<dbReference type="EMBL" id="FMUN01000006">
    <property type="protein sequence ID" value="SCY46604.1"/>
    <property type="molecule type" value="Genomic_DNA"/>
</dbReference>
<dbReference type="InterPro" id="IPR000866">
    <property type="entry name" value="AhpC/TSA"/>
</dbReference>
<evidence type="ECO:0000313" key="4">
    <source>
        <dbReference type="Proteomes" id="UP000183104"/>
    </source>
</evidence>
<dbReference type="CDD" id="cd02966">
    <property type="entry name" value="TlpA_like_family"/>
    <property type="match status" value="1"/>
</dbReference>
<sequence>MRSNHFRKALLSAAAALALAFLGGTTIGVADDQFTNPNKKSGGAFPTAEEVGGEVFIETKGEGDQVPMDLPLETLDGEETTLRQVLSSGDKPVVLNFFMAHNEKALEELKALDRLEQENPGLRVVAIHLGSVGGKLTPDTPMASVNRTIRALRQDLGVNRVDTYLDKKSYAVQALGLRNAPATFLVKQDGTIVKNYLSTQNWADDARQKEISQFIASS</sequence>
<evidence type="ECO:0000313" key="3">
    <source>
        <dbReference type="EMBL" id="SCY46604.1"/>
    </source>
</evidence>
<name>A0A1G5G545_9GAMM</name>
<dbReference type="InterPro" id="IPR036249">
    <property type="entry name" value="Thioredoxin-like_sf"/>
</dbReference>
<reference evidence="4" key="1">
    <citation type="submission" date="2016-10" db="EMBL/GenBank/DDBJ databases">
        <authorList>
            <person name="Varghese N."/>
        </authorList>
    </citation>
    <scope>NUCLEOTIDE SEQUENCE [LARGE SCALE GENOMIC DNA]</scope>
    <source>
        <strain evidence="4">HL 19</strain>
    </source>
</reference>
<dbReference type="OrthoDB" id="8561882at2"/>
<dbReference type="GO" id="GO:0016209">
    <property type="term" value="F:antioxidant activity"/>
    <property type="evidence" value="ECO:0007669"/>
    <property type="project" value="InterPro"/>
</dbReference>
<keyword evidence="1" id="KW-0732">Signal</keyword>
<organism evidence="3 4">
    <name type="scientific">Thiohalorhabdus denitrificans</name>
    <dbReference type="NCBI Taxonomy" id="381306"/>
    <lineage>
        <taxon>Bacteria</taxon>
        <taxon>Pseudomonadati</taxon>
        <taxon>Pseudomonadota</taxon>
        <taxon>Gammaproteobacteria</taxon>
        <taxon>Thiohalorhabdales</taxon>
        <taxon>Thiohalorhabdaceae</taxon>
        <taxon>Thiohalorhabdus</taxon>
    </lineage>
</organism>
<protein>
    <submittedName>
        <fullName evidence="3">AhpC/TSA family protein</fullName>
    </submittedName>
</protein>